<organism evidence="2 3">
    <name type="scientific">Oculimacula yallundae</name>
    <dbReference type="NCBI Taxonomy" id="86028"/>
    <lineage>
        <taxon>Eukaryota</taxon>
        <taxon>Fungi</taxon>
        <taxon>Dikarya</taxon>
        <taxon>Ascomycota</taxon>
        <taxon>Pezizomycotina</taxon>
        <taxon>Leotiomycetes</taxon>
        <taxon>Helotiales</taxon>
        <taxon>Ploettnerulaceae</taxon>
        <taxon>Oculimacula</taxon>
    </lineage>
</organism>
<gene>
    <name evidence="2" type="ORF">VTL71DRAFT_11455</name>
</gene>
<evidence type="ECO:0000256" key="1">
    <source>
        <dbReference type="SAM" id="MobiDB-lite"/>
    </source>
</evidence>
<name>A0ABR4CQ41_9HELO</name>
<dbReference type="EMBL" id="JAZHXI010000004">
    <property type="protein sequence ID" value="KAL2072112.1"/>
    <property type="molecule type" value="Genomic_DNA"/>
</dbReference>
<sequence length="194" mass="21218">MAQAEQLGSGPHAPLREALRFEINNQAAYVTDTDVRSSISSDATSTYSVGEQTLNPYFVPPTENPEEVSSSELPIQNPRNLSFLDSSIGHKPSVTLPELFSTEYRGTCPSDSNHSDNLKDSRLHYSGCVKISEREEYFATLSGSGKHIIELGLSSSTVYQGENPQAERESGEHNQNSHASGQATVRYQQIGEPL</sequence>
<keyword evidence="3" id="KW-1185">Reference proteome</keyword>
<evidence type="ECO:0000313" key="2">
    <source>
        <dbReference type="EMBL" id="KAL2072112.1"/>
    </source>
</evidence>
<feature type="region of interest" description="Disordered" evidence="1">
    <location>
        <begin position="160"/>
        <end position="194"/>
    </location>
</feature>
<evidence type="ECO:0000313" key="3">
    <source>
        <dbReference type="Proteomes" id="UP001595075"/>
    </source>
</evidence>
<dbReference type="Proteomes" id="UP001595075">
    <property type="component" value="Unassembled WGS sequence"/>
</dbReference>
<comment type="caution">
    <text evidence="2">The sequence shown here is derived from an EMBL/GenBank/DDBJ whole genome shotgun (WGS) entry which is preliminary data.</text>
</comment>
<accession>A0ABR4CQ41</accession>
<feature type="compositionally biased region" description="Polar residues" evidence="1">
    <location>
        <begin position="173"/>
        <end position="187"/>
    </location>
</feature>
<reference evidence="2 3" key="1">
    <citation type="journal article" date="2024" name="Commun. Biol.">
        <title>Comparative genomic analysis of thermophilic fungi reveals convergent evolutionary adaptations and gene losses.</title>
        <authorList>
            <person name="Steindorff A.S."/>
            <person name="Aguilar-Pontes M.V."/>
            <person name="Robinson A.J."/>
            <person name="Andreopoulos B."/>
            <person name="LaButti K."/>
            <person name="Kuo A."/>
            <person name="Mondo S."/>
            <person name="Riley R."/>
            <person name="Otillar R."/>
            <person name="Haridas S."/>
            <person name="Lipzen A."/>
            <person name="Grimwood J."/>
            <person name="Schmutz J."/>
            <person name="Clum A."/>
            <person name="Reid I.D."/>
            <person name="Moisan M.C."/>
            <person name="Butler G."/>
            <person name="Nguyen T.T.M."/>
            <person name="Dewar K."/>
            <person name="Conant G."/>
            <person name="Drula E."/>
            <person name="Henrissat B."/>
            <person name="Hansel C."/>
            <person name="Singer S."/>
            <person name="Hutchinson M.I."/>
            <person name="de Vries R.P."/>
            <person name="Natvig D.O."/>
            <person name="Powell A.J."/>
            <person name="Tsang A."/>
            <person name="Grigoriev I.V."/>
        </authorList>
    </citation>
    <scope>NUCLEOTIDE SEQUENCE [LARGE SCALE GENOMIC DNA]</scope>
    <source>
        <strain evidence="2 3">CBS 494.80</strain>
    </source>
</reference>
<protein>
    <submittedName>
        <fullName evidence="2">Uncharacterized protein</fullName>
    </submittedName>
</protein>
<proteinExistence type="predicted"/>